<dbReference type="PANTHER" id="PTHR34040:SF2">
    <property type="entry name" value="FLAGELLAR BIOSYNTHETIC PROTEIN FLIQ"/>
    <property type="match status" value="1"/>
</dbReference>
<evidence type="ECO:0000256" key="2">
    <source>
        <dbReference type="ARBA" id="ARBA00006156"/>
    </source>
</evidence>
<comment type="subcellular location">
    <subcellularLocation>
        <location evidence="1 9">Cell membrane</location>
        <topology evidence="1">Multi-pass membrane protein</topology>
    </subcellularLocation>
    <subcellularLocation>
        <location evidence="9">Bacterial flagellum basal body</location>
    </subcellularLocation>
</comment>
<name>A0ABW2NR05_9BACL</name>
<reference evidence="11" key="1">
    <citation type="journal article" date="2019" name="Int. J. Syst. Evol. Microbiol.">
        <title>The Global Catalogue of Microorganisms (GCM) 10K type strain sequencing project: providing services to taxonomists for standard genome sequencing and annotation.</title>
        <authorList>
            <consortium name="The Broad Institute Genomics Platform"/>
            <consortium name="The Broad Institute Genome Sequencing Center for Infectious Disease"/>
            <person name="Wu L."/>
            <person name="Ma J."/>
        </authorList>
    </citation>
    <scope>NUCLEOTIDE SEQUENCE [LARGE SCALE GENOMIC DNA]</scope>
    <source>
        <strain evidence="11">NBRC 106396</strain>
    </source>
</reference>
<sequence>MDSQFVITLAEKGVYVTLLVCGPLLALALIVGLVVSIFQATTQIQEQTLAFVPKIVAVLVGLIFFGPWMLSQILAFTSGIFNNLHHYIGP</sequence>
<dbReference type="InterPro" id="IPR006305">
    <property type="entry name" value="FliQ"/>
</dbReference>
<dbReference type="EMBL" id="JBHTCP010000016">
    <property type="protein sequence ID" value="MFC7372185.1"/>
    <property type="molecule type" value="Genomic_DNA"/>
</dbReference>
<accession>A0ABW2NR05</accession>
<evidence type="ECO:0000313" key="11">
    <source>
        <dbReference type="Proteomes" id="UP001596549"/>
    </source>
</evidence>
<dbReference type="Pfam" id="PF01313">
    <property type="entry name" value="Bac_export_3"/>
    <property type="match status" value="1"/>
</dbReference>
<keyword evidence="10" id="KW-0282">Flagellum</keyword>
<evidence type="ECO:0000256" key="9">
    <source>
        <dbReference type="RuleBase" id="RU364090"/>
    </source>
</evidence>
<keyword evidence="7 9" id="KW-0472">Membrane</keyword>
<keyword evidence="5 9" id="KW-0812">Transmembrane</keyword>
<evidence type="ECO:0000256" key="6">
    <source>
        <dbReference type="ARBA" id="ARBA00022989"/>
    </source>
</evidence>
<keyword evidence="4 9" id="KW-1003">Cell membrane</keyword>
<evidence type="ECO:0000256" key="3">
    <source>
        <dbReference type="ARBA" id="ARBA00021718"/>
    </source>
</evidence>
<comment type="function">
    <text evidence="9">Role in flagellar biosynthesis.</text>
</comment>
<feature type="transmembrane region" description="Helical" evidence="9">
    <location>
        <begin position="15"/>
        <end position="38"/>
    </location>
</feature>
<evidence type="ECO:0000256" key="5">
    <source>
        <dbReference type="ARBA" id="ARBA00022692"/>
    </source>
</evidence>
<keyword evidence="8 9" id="KW-0975">Bacterial flagellum</keyword>
<gene>
    <name evidence="9 10" type="primary">fliQ</name>
    <name evidence="10" type="ORF">ACFQPF_10860</name>
</gene>
<dbReference type="PIRSF" id="PIRSF004669">
    <property type="entry name" value="FliQ"/>
    <property type="match status" value="1"/>
</dbReference>
<evidence type="ECO:0000256" key="8">
    <source>
        <dbReference type="ARBA" id="ARBA00023143"/>
    </source>
</evidence>
<dbReference type="NCBIfam" id="TIGR01402">
    <property type="entry name" value="fliQ"/>
    <property type="match status" value="1"/>
</dbReference>
<comment type="similarity">
    <text evidence="2 9">Belongs to the FliQ/MopD/SpaQ family.</text>
</comment>
<protein>
    <recommendedName>
        <fullName evidence="3 9">Flagellar biosynthetic protein FliQ</fullName>
    </recommendedName>
</protein>
<keyword evidence="6 9" id="KW-1133">Transmembrane helix</keyword>
<comment type="caution">
    <text evidence="10">The sequence shown here is derived from an EMBL/GenBank/DDBJ whole genome shotgun (WGS) entry which is preliminary data.</text>
</comment>
<evidence type="ECO:0000256" key="7">
    <source>
        <dbReference type="ARBA" id="ARBA00023136"/>
    </source>
</evidence>
<dbReference type="InterPro" id="IPR002191">
    <property type="entry name" value="Bac_export_3"/>
</dbReference>
<evidence type="ECO:0000313" key="10">
    <source>
        <dbReference type="EMBL" id="MFC7372185.1"/>
    </source>
</evidence>
<dbReference type="PANTHER" id="PTHR34040">
    <property type="entry name" value="FLAGELLAR BIOSYNTHETIC PROTEIN FLIQ"/>
    <property type="match status" value="1"/>
</dbReference>
<evidence type="ECO:0000256" key="1">
    <source>
        <dbReference type="ARBA" id="ARBA00004651"/>
    </source>
</evidence>
<proteinExistence type="inferred from homology"/>
<feature type="transmembrane region" description="Helical" evidence="9">
    <location>
        <begin position="50"/>
        <end position="70"/>
    </location>
</feature>
<dbReference type="Proteomes" id="UP001596549">
    <property type="component" value="Unassembled WGS sequence"/>
</dbReference>
<dbReference type="PRINTS" id="PR00952">
    <property type="entry name" value="TYPE3IMQPROT"/>
</dbReference>
<dbReference type="RefSeq" id="WP_379749499.1">
    <property type="nucleotide sequence ID" value="NZ_JBHTCP010000016.1"/>
</dbReference>
<evidence type="ECO:0000256" key="4">
    <source>
        <dbReference type="ARBA" id="ARBA00022475"/>
    </source>
</evidence>
<keyword evidence="11" id="KW-1185">Reference proteome</keyword>
<keyword evidence="10" id="KW-0966">Cell projection</keyword>
<organism evidence="10 11">
    <name type="scientific">Fictibacillus iocasae</name>
    <dbReference type="NCBI Taxonomy" id="2715437"/>
    <lineage>
        <taxon>Bacteria</taxon>
        <taxon>Bacillati</taxon>
        <taxon>Bacillota</taxon>
        <taxon>Bacilli</taxon>
        <taxon>Bacillales</taxon>
        <taxon>Fictibacillaceae</taxon>
        <taxon>Fictibacillus</taxon>
    </lineage>
</organism>
<keyword evidence="10" id="KW-0969">Cilium</keyword>